<dbReference type="Gene3D" id="3.40.50.1820">
    <property type="entry name" value="alpha/beta hydrolase"/>
    <property type="match status" value="1"/>
</dbReference>
<comment type="caution">
    <text evidence="2">The sequence shown here is derived from an EMBL/GenBank/DDBJ whole genome shotgun (WGS) entry which is preliminary data.</text>
</comment>
<dbReference type="InterPro" id="IPR029058">
    <property type="entry name" value="AB_hydrolase_fold"/>
</dbReference>
<sequence length="656" mass="72262">MKRWLTAGLMASILATAAWAVIGPDSIWQNTVVDKHRTTQAHGALTAWDNLPLGARQPWIFVHGLHQENDTIDGMLPEDARKLFQLPMTNFQAIYREDFHRELLARVKPFLFTYNSERDDDDIARDLNALIEGNSELTGARVTLVFLVHSKGGCVTYNYVVHYGNRKFLRGVPLGSPLIGTVAAERDEMEWASKKFYPLFGKKLMAVIEGGLNFDAPGVRWLQRNNPGLMQLHQTLPLDERWRLYAGKITPSSKNFIARNLQLALLADSVFIGRLGNEGDFYLPLCARLIDQAGGGASDGLVPVDSAQAKGYIKGALTRLEEDCNHYELLQGKQGDLALHRQILYDLLTFVPGQAPAEFKLDAWLPVVPMIDLPQLAESRLTEARVVWVDGRGQLQIANQGGTDVRTLPLSGQFSWPSWDGDDIVAGREQIGSSDIVRIQSDGRIMRLTTNGTSTLPYAADGQLVYIDNGRLILRDQSGAAAIIVADPLDLVSPPVMFGDKIYFAHQTAGKIDLYWISTVHRHAQLSDAKRVMTDIIRPIKIGNFLLGLSQTGEIKAVLGGFLGLTGMGLPASVKASRKLIPGQVELDVDDLTGELYLVADGQVRYLNGSMLANYAPDWAKELTAATLEKREATLVIPLLDELVLVLGPGSQLDVK</sequence>
<dbReference type="EMBL" id="LCRB01000001">
    <property type="protein sequence ID" value="KKW27251.1"/>
    <property type="molecule type" value="Genomic_DNA"/>
</dbReference>
<feature type="chain" id="PRO_5002540676" evidence="1">
    <location>
        <begin position="21"/>
        <end position="656"/>
    </location>
</feature>
<feature type="signal peptide" evidence="1">
    <location>
        <begin position="1"/>
        <end position="20"/>
    </location>
</feature>
<gene>
    <name evidence="2" type="ORF">VF00_C0001G0186</name>
</gene>
<accession>A0A0G1X8B5</accession>
<evidence type="ECO:0000256" key="1">
    <source>
        <dbReference type="SAM" id="SignalP"/>
    </source>
</evidence>
<evidence type="ECO:0000313" key="3">
    <source>
        <dbReference type="Proteomes" id="UP000034913"/>
    </source>
</evidence>
<name>A0A0G1X8B5_UNCK3</name>
<dbReference type="AlphaFoldDB" id="A0A0G1X8B5"/>
<reference evidence="2 3" key="1">
    <citation type="journal article" date="2015" name="Nature">
        <title>rRNA introns, odd ribosomes, and small enigmatic genomes across a large radiation of phyla.</title>
        <authorList>
            <person name="Brown C.T."/>
            <person name="Hug L.A."/>
            <person name="Thomas B.C."/>
            <person name="Sharon I."/>
            <person name="Castelle C.J."/>
            <person name="Singh A."/>
            <person name="Wilkins M.J."/>
            <person name="Williams K.H."/>
            <person name="Banfield J.F."/>
        </authorList>
    </citation>
    <scope>NUCLEOTIDE SEQUENCE [LARGE SCALE GENOMIC DNA]</scope>
</reference>
<evidence type="ECO:0000313" key="2">
    <source>
        <dbReference type="EMBL" id="KKW27251.1"/>
    </source>
</evidence>
<dbReference type="Proteomes" id="UP000034913">
    <property type="component" value="Unassembled WGS sequence"/>
</dbReference>
<keyword evidence="1" id="KW-0732">Signal</keyword>
<proteinExistence type="predicted"/>
<protein>
    <submittedName>
        <fullName evidence="2">Uncharacterized protein</fullName>
    </submittedName>
</protein>
<dbReference type="SUPFAM" id="SSF69304">
    <property type="entry name" value="Tricorn protease N-terminal domain"/>
    <property type="match status" value="1"/>
</dbReference>
<dbReference type="SUPFAM" id="SSF53474">
    <property type="entry name" value="alpha/beta-Hydrolases"/>
    <property type="match status" value="1"/>
</dbReference>
<organism evidence="2 3">
    <name type="scientific">candidate division Kazan bacterium GW2011_GWB1_52_7</name>
    <dbReference type="NCBI Taxonomy" id="1620414"/>
    <lineage>
        <taxon>Bacteria</taxon>
        <taxon>Bacteria division Kazan-3B-28</taxon>
    </lineage>
</organism>